<protein>
    <recommendedName>
        <fullName evidence="3">ABM domain-containing protein</fullName>
    </recommendedName>
</protein>
<comment type="caution">
    <text evidence="1">The sequence shown here is derived from an EMBL/GenBank/DDBJ whole genome shotgun (WGS) entry which is preliminary data.</text>
</comment>
<accession>A0A3S3WF18</accession>
<evidence type="ECO:0008006" key="3">
    <source>
        <dbReference type="Google" id="ProtNLM"/>
    </source>
</evidence>
<evidence type="ECO:0000313" key="1">
    <source>
        <dbReference type="EMBL" id="RWY55464.1"/>
    </source>
</evidence>
<organism evidence="1 2">
    <name type="scientific">Mucilaginibacter gilvus</name>
    <dbReference type="NCBI Taxonomy" id="2305909"/>
    <lineage>
        <taxon>Bacteria</taxon>
        <taxon>Pseudomonadati</taxon>
        <taxon>Bacteroidota</taxon>
        <taxon>Sphingobacteriia</taxon>
        <taxon>Sphingobacteriales</taxon>
        <taxon>Sphingobacteriaceae</taxon>
        <taxon>Mucilaginibacter</taxon>
    </lineage>
</organism>
<dbReference type="Proteomes" id="UP000286701">
    <property type="component" value="Unassembled WGS sequence"/>
</dbReference>
<proteinExistence type="predicted"/>
<dbReference type="AlphaFoldDB" id="A0A3S3WF18"/>
<gene>
    <name evidence="1" type="ORF">EPL05_03565</name>
</gene>
<keyword evidence="2" id="KW-1185">Reference proteome</keyword>
<reference evidence="1 2" key="1">
    <citation type="submission" date="2019-01" db="EMBL/GenBank/DDBJ databases">
        <title>Mucilaginibacter antarcticum sp. nov., isolated from antarctic soil.</title>
        <authorList>
            <person name="Yan Y.-Q."/>
            <person name="Du Z.-J."/>
        </authorList>
    </citation>
    <scope>NUCLEOTIDE SEQUENCE [LARGE SCALE GENOMIC DNA]</scope>
    <source>
        <strain evidence="1 2">F01003</strain>
    </source>
</reference>
<dbReference type="EMBL" id="SBIW01000002">
    <property type="protein sequence ID" value="RWY55464.1"/>
    <property type="molecule type" value="Genomic_DNA"/>
</dbReference>
<dbReference type="OrthoDB" id="7595390at2"/>
<name>A0A3S3WF18_9SPHI</name>
<evidence type="ECO:0000313" key="2">
    <source>
        <dbReference type="Proteomes" id="UP000286701"/>
    </source>
</evidence>
<sequence length="102" mass="11447">MVIVDYQPKEGNADAFKSLVQTHVDRLKAENLVTDRELIIMEAADGTTIEVFEWLFAEAIQQAHQNKVVHQMWGEFGEVCDYVPLNSIAEAASMFAEFGAVE</sequence>